<dbReference type="CDD" id="cd06127">
    <property type="entry name" value="DEDDh"/>
    <property type="match status" value="1"/>
</dbReference>
<dbReference type="NCBIfam" id="NF005981">
    <property type="entry name" value="PRK08074.1"/>
    <property type="match status" value="1"/>
</dbReference>
<gene>
    <name evidence="7 8" type="primary">dinG</name>
    <name evidence="11" type="ORF">AUO94_06895</name>
</gene>
<dbReference type="EMBL" id="CP013661">
    <property type="protein sequence ID" value="ALS78405.1"/>
    <property type="molecule type" value="Genomic_DNA"/>
</dbReference>
<keyword evidence="2 7" id="KW-0540">Nuclease</keyword>
<name>A0ABM5WVM8_9BACL</name>
<dbReference type="InterPro" id="IPR027417">
    <property type="entry name" value="P-loop_NTPase"/>
</dbReference>
<reference evidence="11" key="1">
    <citation type="submission" date="2016-01" db="EMBL/GenBank/DDBJ databases">
        <title>Complete genome of Planococcus kocurri type strain.</title>
        <authorList>
            <person name="See-Too W.S."/>
        </authorList>
    </citation>
    <scope>NUCLEOTIDE SEQUENCE [LARGE SCALE GENOMIC DNA]</scope>
    <source>
        <strain evidence="11">ATCC 43650</strain>
    </source>
</reference>
<dbReference type="InterPro" id="IPR006310">
    <property type="entry name" value="DinG"/>
</dbReference>
<comment type="similarity">
    <text evidence="7 8">Belongs to the helicase family. DinG subfamily. Type 2 sub-subfamily.</text>
</comment>
<dbReference type="NCBIfam" id="TIGR01407">
    <property type="entry name" value="dinG_rel"/>
    <property type="match status" value="1"/>
</dbReference>
<sequence length="919" mass="105098">MNTQKYVVVDIETTGHSPAKGDRIIQLAMVTIENGEITDTYTKFINPRRTIPLFIQDLTNITEEDVADAMTFEHYAETIYEKMQDAIFVAHNTNFDLPFLQAELKRSGLSKWQGLTMDTVELVRLMYPTAFSFKLQDITSELGIPLESAHRADDDAMATALLFLRAKNDLESLPYDTLAFLHKRSFQLKSDLSRLFFELTQKKRSAQSDDFDRFQGVPLKARTIFEKDRIDSPIPRDWREGLETVFPNFEKRPSQYDMMATIENALNEKKEVVIEASTGMGKTIAYLLPAVNYALDTGKQVLISTYTTHLQDQLVSKEGRMIEAFIGSPVRISLIKGLSHYIDLTRFVELLQSDDESYDETFTIMQVLVWLTATKTGDLNEINVSSGGQFVVDKIRRSHIRKLSKQERKADFYEFALNQARHAHIIVTNHAFLLNQHLSKKTILTNVGAYIWDEAHQVVQAAVSQHEKTFVYTQWKYIFGQIGSFDDKQLASALFETAERIGFSTVPEMLKLESLFLKFTALFDEVSGLIATEFTARFAHSRHKKNSALLSELSLSDSRFTEMLYYLNEWIDLSQLILQKAERLSEKTMKDQLTIADWRYWTEEMMVKAVEFSEIFVFPVIEEVSWIEGDLRSLPTSLSLYKRPFAVASLVDKVVAPAREGKAVIWLSGTMTVPANERFIVNQIGIPQHVPILKFEPPKDFYQGAHVYIVEDMPDIQHVSQHEYIESVADAVIQTVIVTEGRCFVLFTSQDMLRKTVDLIQDTGLLNDYMLFAQGISSGSRMKLLKSFQRFQKSVLFGTNSFWEGVDVPGDALRAVVVVRLPFTSPDEPIFKARSAIITREGINPFLQYALPEAVLRLRQGFGRLIRSKNDKGLFIVLDRRIETKSYGREFISALPKVKVSKVSLEKMVTDIEAWYNKQ</sequence>
<evidence type="ECO:0000313" key="11">
    <source>
        <dbReference type="EMBL" id="ALS78405.1"/>
    </source>
</evidence>
<dbReference type="InterPro" id="IPR036397">
    <property type="entry name" value="RNaseH_sf"/>
</dbReference>
<feature type="domain" description="Helicase ATP-binding" evidence="10">
    <location>
        <begin position="241"/>
        <end position="522"/>
    </location>
</feature>
<dbReference type="PANTHER" id="PTHR11472">
    <property type="entry name" value="DNA REPAIR DEAD HELICASE RAD3/XP-D SUBFAMILY MEMBER"/>
    <property type="match status" value="1"/>
</dbReference>
<organism evidence="11 12">
    <name type="scientific">Planococcus kocurii</name>
    <dbReference type="NCBI Taxonomy" id="1374"/>
    <lineage>
        <taxon>Bacteria</taxon>
        <taxon>Bacillati</taxon>
        <taxon>Bacillota</taxon>
        <taxon>Bacilli</taxon>
        <taxon>Bacillales</taxon>
        <taxon>Caryophanaceae</taxon>
        <taxon>Planococcus</taxon>
    </lineage>
</organism>
<dbReference type="InterPro" id="IPR013520">
    <property type="entry name" value="Ribonucl_H"/>
</dbReference>
<dbReference type="Gene3D" id="3.30.420.10">
    <property type="entry name" value="Ribonuclease H-like superfamily/Ribonuclease H"/>
    <property type="match status" value="1"/>
</dbReference>
<evidence type="ECO:0000256" key="8">
    <source>
        <dbReference type="RuleBase" id="RU364106"/>
    </source>
</evidence>
<evidence type="ECO:0000259" key="10">
    <source>
        <dbReference type="PROSITE" id="PS51193"/>
    </source>
</evidence>
<dbReference type="HAMAP" id="MF_02206">
    <property type="entry name" value="DinG_exonucl"/>
    <property type="match status" value="1"/>
</dbReference>
<dbReference type="SMART" id="SM00487">
    <property type="entry name" value="DEXDc"/>
    <property type="match status" value="1"/>
</dbReference>
<comment type="catalytic activity">
    <reaction evidence="6">
        <text>ATP + H2O = ADP + phosphate + H(+)</text>
        <dbReference type="Rhea" id="RHEA:13065"/>
        <dbReference type="ChEBI" id="CHEBI:15377"/>
        <dbReference type="ChEBI" id="CHEBI:15378"/>
        <dbReference type="ChEBI" id="CHEBI:30616"/>
        <dbReference type="ChEBI" id="CHEBI:43474"/>
        <dbReference type="ChEBI" id="CHEBI:456216"/>
        <dbReference type="EC" id="5.6.2.3"/>
    </reaction>
</comment>
<protein>
    <recommendedName>
        <fullName evidence="7 8">3'-5' exonuclease DinG</fullName>
        <ecNumber evidence="7 8">3.1.-.-</ecNumber>
    </recommendedName>
</protein>
<feature type="short sequence motif" description="DEAH box" evidence="7">
    <location>
        <begin position="453"/>
        <end position="456"/>
    </location>
</feature>
<keyword evidence="7 8" id="KW-0269">Exonuclease</keyword>
<dbReference type="PROSITE" id="PS51192">
    <property type="entry name" value="HELICASE_ATP_BIND_1"/>
    <property type="match status" value="1"/>
</dbReference>
<dbReference type="SUPFAM" id="SSF52540">
    <property type="entry name" value="P-loop containing nucleoside triphosphate hydrolases"/>
    <property type="match status" value="1"/>
</dbReference>
<keyword evidence="5 7" id="KW-0067">ATP-binding</keyword>
<evidence type="ECO:0000256" key="7">
    <source>
        <dbReference type="HAMAP-Rule" id="MF_02206"/>
    </source>
</evidence>
<feature type="domain" description="Helicase ATP-binding" evidence="9">
    <location>
        <begin position="263"/>
        <end position="525"/>
    </location>
</feature>
<dbReference type="InterPro" id="IPR011545">
    <property type="entry name" value="DEAD/DEAH_box_helicase_dom"/>
</dbReference>
<keyword evidence="3 7" id="KW-0547">Nucleotide-binding</keyword>
<dbReference type="SUPFAM" id="SSF53098">
    <property type="entry name" value="Ribonuclease H-like"/>
    <property type="match status" value="1"/>
</dbReference>
<proteinExistence type="inferred from homology"/>
<dbReference type="Pfam" id="PF00929">
    <property type="entry name" value="RNase_T"/>
    <property type="match status" value="1"/>
</dbReference>
<evidence type="ECO:0000259" key="9">
    <source>
        <dbReference type="PROSITE" id="PS51192"/>
    </source>
</evidence>
<dbReference type="Proteomes" id="UP000065533">
    <property type="component" value="Chromosome"/>
</dbReference>
<evidence type="ECO:0000256" key="2">
    <source>
        <dbReference type="ARBA" id="ARBA00022722"/>
    </source>
</evidence>
<evidence type="ECO:0000313" key="12">
    <source>
        <dbReference type="Proteomes" id="UP000065533"/>
    </source>
</evidence>
<dbReference type="InterPro" id="IPR045028">
    <property type="entry name" value="DinG/Rad3-like"/>
</dbReference>
<evidence type="ECO:0000256" key="4">
    <source>
        <dbReference type="ARBA" id="ARBA00022801"/>
    </source>
</evidence>
<dbReference type="Pfam" id="PF13307">
    <property type="entry name" value="Helicase_C_2"/>
    <property type="match status" value="1"/>
</dbReference>
<dbReference type="InterPro" id="IPR014001">
    <property type="entry name" value="Helicase_ATP-bd"/>
</dbReference>
<feature type="binding site" evidence="7">
    <location>
        <begin position="276"/>
        <end position="283"/>
    </location>
    <ligand>
        <name>ATP</name>
        <dbReference type="ChEBI" id="CHEBI:30616"/>
    </ligand>
</feature>
<dbReference type="InterPro" id="IPR006555">
    <property type="entry name" value="ATP-dep_Helicase_C"/>
</dbReference>
<evidence type="ECO:0000256" key="3">
    <source>
        <dbReference type="ARBA" id="ARBA00022741"/>
    </source>
</evidence>
<evidence type="ECO:0000256" key="6">
    <source>
        <dbReference type="ARBA" id="ARBA00048954"/>
    </source>
</evidence>
<dbReference type="RefSeq" id="WP_058385064.1">
    <property type="nucleotide sequence ID" value="NZ_CP013661.2"/>
</dbReference>
<keyword evidence="12" id="KW-1185">Reference proteome</keyword>
<keyword evidence="4 7" id="KW-0378">Hydrolase</keyword>
<evidence type="ECO:0000256" key="5">
    <source>
        <dbReference type="ARBA" id="ARBA00022840"/>
    </source>
</evidence>
<dbReference type="SMART" id="SM00491">
    <property type="entry name" value="HELICc2"/>
    <property type="match status" value="1"/>
</dbReference>
<dbReference type="InterPro" id="IPR012337">
    <property type="entry name" value="RNaseH-like_sf"/>
</dbReference>
<dbReference type="PANTHER" id="PTHR11472:SF34">
    <property type="entry name" value="REGULATOR OF TELOMERE ELONGATION HELICASE 1"/>
    <property type="match status" value="1"/>
</dbReference>
<dbReference type="InterPro" id="IPR014013">
    <property type="entry name" value="Helic_SF1/SF2_ATP-bd_DinG/Rad3"/>
</dbReference>
<comment type="cofactor">
    <cofactor evidence="1">
        <name>[4Fe-4S] cluster</name>
        <dbReference type="ChEBI" id="CHEBI:49883"/>
    </cofactor>
</comment>
<dbReference type="PROSITE" id="PS51193">
    <property type="entry name" value="HELICASE_ATP_BIND_2"/>
    <property type="match status" value="1"/>
</dbReference>
<dbReference type="SMART" id="SM00479">
    <property type="entry name" value="EXOIII"/>
    <property type="match status" value="1"/>
</dbReference>
<dbReference type="EC" id="3.1.-.-" evidence="7 8"/>
<dbReference type="Pfam" id="PF00270">
    <property type="entry name" value="DEAD"/>
    <property type="match status" value="1"/>
</dbReference>
<comment type="function">
    <text evidence="7 8">3'-5' exonuclease.</text>
</comment>
<evidence type="ECO:0000256" key="1">
    <source>
        <dbReference type="ARBA" id="ARBA00001966"/>
    </source>
</evidence>
<dbReference type="Gene3D" id="3.40.50.300">
    <property type="entry name" value="P-loop containing nucleotide triphosphate hydrolases"/>
    <property type="match status" value="2"/>
</dbReference>
<accession>A0ABM5WVM8</accession>